<sequence length="120" mass="13742">MYTLPWILKEELSIFPFDMQSIFGWDQDHANPTSDFFMWDELIQVHPRCSFKLLRGKDFSWYYLAEEVFSGVVSGGSMAKTLFTAVFTPHLAPAQPASSILAPEPNSEDNFKERGKSRSQ</sequence>
<dbReference type="Proteomes" id="UP000037035">
    <property type="component" value="Unassembled WGS sequence"/>
</dbReference>
<accession>A0A0L6U895</accession>
<feature type="region of interest" description="Disordered" evidence="1">
    <location>
        <begin position="96"/>
        <end position="120"/>
    </location>
</feature>
<dbReference type="AlphaFoldDB" id="A0A0L6U895"/>
<keyword evidence="3" id="KW-1185">Reference proteome</keyword>
<gene>
    <name evidence="2" type="ORF">VP01_887g6</name>
</gene>
<name>A0A0L6U895_9BASI</name>
<reference evidence="2 3" key="1">
    <citation type="submission" date="2015-08" db="EMBL/GenBank/DDBJ databases">
        <title>Next Generation Sequencing and Analysis of the Genome of Puccinia sorghi L Schw, the Causal Agent of Maize Common Rust.</title>
        <authorList>
            <person name="Rochi L."/>
            <person name="Burguener G."/>
            <person name="Darino M."/>
            <person name="Turjanski A."/>
            <person name="Kreff E."/>
            <person name="Dieguez M.J."/>
            <person name="Sacco F."/>
        </authorList>
    </citation>
    <scope>NUCLEOTIDE SEQUENCE [LARGE SCALE GENOMIC DNA]</scope>
    <source>
        <strain evidence="2 3">RO10H11247</strain>
    </source>
</reference>
<evidence type="ECO:0000256" key="1">
    <source>
        <dbReference type="SAM" id="MobiDB-lite"/>
    </source>
</evidence>
<evidence type="ECO:0000313" key="2">
    <source>
        <dbReference type="EMBL" id="KNZ44736.1"/>
    </source>
</evidence>
<comment type="caution">
    <text evidence="2">The sequence shown here is derived from an EMBL/GenBank/DDBJ whole genome shotgun (WGS) entry which is preliminary data.</text>
</comment>
<feature type="compositionally biased region" description="Basic and acidic residues" evidence="1">
    <location>
        <begin position="109"/>
        <end position="120"/>
    </location>
</feature>
<dbReference type="EMBL" id="LAVV01014470">
    <property type="protein sequence ID" value="KNZ44736.1"/>
    <property type="molecule type" value="Genomic_DNA"/>
</dbReference>
<proteinExistence type="predicted"/>
<dbReference type="VEuPathDB" id="FungiDB:VP01_887g6"/>
<evidence type="ECO:0000313" key="3">
    <source>
        <dbReference type="Proteomes" id="UP000037035"/>
    </source>
</evidence>
<protein>
    <submittedName>
        <fullName evidence="2">Uncharacterized protein</fullName>
    </submittedName>
</protein>
<organism evidence="2 3">
    <name type="scientific">Puccinia sorghi</name>
    <dbReference type="NCBI Taxonomy" id="27349"/>
    <lineage>
        <taxon>Eukaryota</taxon>
        <taxon>Fungi</taxon>
        <taxon>Dikarya</taxon>
        <taxon>Basidiomycota</taxon>
        <taxon>Pucciniomycotina</taxon>
        <taxon>Pucciniomycetes</taxon>
        <taxon>Pucciniales</taxon>
        <taxon>Pucciniaceae</taxon>
        <taxon>Puccinia</taxon>
    </lineage>
</organism>